<feature type="compositionally biased region" description="Pro residues" evidence="1">
    <location>
        <begin position="43"/>
        <end position="52"/>
    </location>
</feature>
<protein>
    <submittedName>
        <fullName evidence="2">Uncharacterized protein</fullName>
    </submittedName>
</protein>
<dbReference type="GeneID" id="33553861"/>
<feature type="region of interest" description="Disordered" evidence="1">
    <location>
        <begin position="205"/>
        <end position="333"/>
    </location>
</feature>
<feature type="region of interest" description="Disordered" evidence="1">
    <location>
        <begin position="1"/>
        <end position="187"/>
    </location>
</feature>
<dbReference type="EMBL" id="NBSH01000014">
    <property type="protein sequence ID" value="ORX34545.1"/>
    <property type="molecule type" value="Genomic_DNA"/>
</dbReference>
<feature type="compositionally biased region" description="Polar residues" evidence="1">
    <location>
        <begin position="27"/>
        <end position="40"/>
    </location>
</feature>
<sequence>MPSFGTSPSSAETFDSYGHNLPHHMRMTQQSSPQSRNRSVTVPMPPPLPSPGAGPAHHHLLLHGPPGQSAQSYYDQGNAGKLHGGGINRQNSSSSLASSGGAMRPSSSSQRFDPYAPASTSPRAATSGSMHSRRPSQPMIIPPGSSAGHSGSDYFPSPTYDVKPSLSPDLSHAHDLGQHTSYSYHPPATAPGSFADFGAFGSSAHQPVQSPGGAFGPSYAAWHHPSPSTAGRLNQPPPGREFGQLHHSPSHSHVSSHHSHSQSASGSQSLGVLMEAPSASSSNDGWGTPTHTHNQLPENPSGVNSFSQQVPQGWNGQYMGGDNDWRGQSTSVG</sequence>
<feature type="compositionally biased region" description="Basic residues" evidence="1">
    <location>
        <begin position="248"/>
        <end position="260"/>
    </location>
</feature>
<feature type="compositionally biased region" description="Low complexity" evidence="1">
    <location>
        <begin position="92"/>
        <end position="109"/>
    </location>
</feature>
<evidence type="ECO:0000313" key="3">
    <source>
        <dbReference type="Proteomes" id="UP000193218"/>
    </source>
</evidence>
<evidence type="ECO:0000313" key="2">
    <source>
        <dbReference type="EMBL" id="ORX34545.1"/>
    </source>
</evidence>
<accession>A0A1Y1UBT5</accession>
<dbReference type="RefSeq" id="XP_021868808.1">
    <property type="nucleotide sequence ID" value="XM_022012053.1"/>
</dbReference>
<name>A0A1Y1UBT5_9TREE</name>
<organism evidence="2 3">
    <name type="scientific">Kockovaella imperatae</name>
    <dbReference type="NCBI Taxonomy" id="4999"/>
    <lineage>
        <taxon>Eukaryota</taxon>
        <taxon>Fungi</taxon>
        <taxon>Dikarya</taxon>
        <taxon>Basidiomycota</taxon>
        <taxon>Agaricomycotina</taxon>
        <taxon>Tremellomycetes</taxon>
        <taxon>Tremellales</taxon>
        <taxon>Cuniculitremaceae</taxon>
        <taxon>Kockovaella</taxon>
    </lineage>
</organism>
<evidence type="ECO:0000256" key="1">
    <source>
        <dbReference type="SAM" id="MobiDB-lite"/>
    </source>
</evidence>
<feature type="compositionally biased region" description="Low complexity" evidence="1">
    <location>
        <begin position="116"/>
        <end position="129"/>
    </location>
</feature>
<reference evidence="2 3" key="1">
    <citation type="submission" date="2017-03" db="EMBL/GenBank/DDBJ databases">
        <title>Widespread Adenine N6-methylation of Active Genes in Fungi.</title>
        <authorList>
            <consortium name="DOE Joint Genome Institute"/>
            <person name="Mondo S.J."/>
            <person name="Dannebaum R.O."/>
            <person name="Kuo R.C."/>
            <person name="Louie K.B."/>
            <person name="Bewick A.J."/>
            <person name="Labutti K."/>
            <person name="Haridas S."/>
            <person name="Kuo A."/>
            <person name="Salamov A."/>
            <person name="Ahrendt S.R."/>
            <person name="Lau R."/>
            <person name="Bowen B.P."/>
            <person name="Lipzen A."/>
            <person name="Sullivan W."/>
            <person name="Andreopoulos W.B."/>
            <person name="Clum A."/>
            <person name="Lindquist E."/>
            <person name="Daum C."/>
            <person name="Northen T.R."/>
            <person name="Ramamoorthy G."/>
            <person name="Schmitz R.J."/>
            <person name="Gryganskyi A."/>
            <person name="Culley D."/>
            <person name="Magnuson J."/>
            <person name="James T.Y."/>
            <person name="O'Malley M.A."/>
            <person name="Stajich J.E."/>
            <person name="Spatafora J.W."/>
            <person name="Visel A."/>
            <person name="Grigoriev I.V."/>
        </authorList>
    </citation>
    <scope>NUCLEOTIDE SEQUENCE [LARGE SCALE GENOMIC DNA]</scope>
    <source>
        <strain evidence="2 3">NRRL Y-17943</strain>
    </source>
</reference>
<comment type="caution">
    <text evidence="2">The sequence shown here is derived from an EMBL/GenBank/DDBJ whole genome shotgun (WGS) entry which is preliminary data.</text>
</comment>
<dbReference type="Proteomes" id="UP000193218">
    <property type="component" value="Unassembled WGS sequence"/>
</dbReference>
<gene>
    <name evidence="2" type="ORF">BD324DRAFT_158919</name>
</gene>
<feature type="compositionally biased region" description="Polar residues" evidence="1">
    <location>
        <begin position="278"/>
        <end position="315"/>
    </location>
</feature>
<dbReference type="AlphaFoldDB" id="A0A1Y1UBT5"/>
<keyword evidence="3" id="KW-1185">Reference proteome</keyword>
<dbReference type="InParanoid" id="A0A1Y1UBT5"/>
<feature type="compositionally biased region" description="Polar residues" evidence="1">
    <location>
        <begin position="1"/>
        <end position="13"/>
    </location>
</feature>
<proteinExistence type="predicted"/>